<protein>
    <submittedName>
        <fullName evidence="1">Uncharacterized protein</fullName>
    </submittedName>
</protein>
<dbReference type="RefSeq" id="WP_048895884.1">
    <property type="nucleotide sequence ID" value="NZ_LFOD01000012.1"/>
</dbReference>
<dbReference type="OrthoDB" id="9993067at2"/>
<comment type="caution">
    <text evidence="1">The sequence shown here is derived from an EMBL/GenBank/DDBJ whole genome shotgun (WGS) entry which is preliminary data.</text>
</comment>
<gene>
    <name evidence="1" type="ORF">ACT17_14665</name>
</gene>
<organism evidence="1 2">
    <name type="scientific">Mycolicibacterium conceptionense</name>
    <dbReference type="NCBI Taxonomy" id="451644"/>
    <lineage>
        <taxon>Bacteria</taxon>
        <taxon>Bacillati</taxon>
        <taxon>Actinomycetota</taxon>
        <taxon>Actinomycetes</taxon>
        <taxon>Mycobacteriales</taxon>
        <taxon>Mycobacteriaceae</taxon>
        <taxon>Mycolicibacterium</taxon>
    </lineage>
</organism>
<accession>A0A0J8U953</accession>
<dbReference type="EMBL" id="LFOD01000012">
    <property type="protein sequence ID" value="KMV17537.1"/>
    <property type="molecule type" value="Genomic_DNA"/>
</dbReference>
<evidence type="ECO:0000313" key="1">
    <source>
        <dbReference type="EMBL" id="KMV17537.1"/>
    </source>
</evidence>
<dbReference type="PATRIC" id="fig|451644.5.peg.3029"/>
<sequence length="152" mass="16972">MSSTKVWPWPHLWPFGTDERPRITEFDGGHWAIAIPAAGPSAFVAPNRDGGAVLVGVDGHYPTQQLVKASGQMRRAVNEVVHRITFDGDEHQQYLEAWRRRFMSDDRVESCNARTNLVYGRGMLGWSLDHLAKYSQQAGVEPVAPVRSETAS</sequence>
<reference evidence="1 2" key="1">
    <citation type="submission" date="2015-06" db="EMBL/GenBank/DDBJ databases">
        <title>Genome sequence of Mycobacterium conceptionense strain MLE.</title>
        <authorList>
            <person name="Greninger A.L."/>
            <person name="Cunningham G."/>
            <person name="Chiu C.Y."/>
            <person name="Miller S."/>
        </authorList>
    </citation>
    <scope>NUCLEOTIDE SEQUENCE [LARGE SCALE GENOMIC DNA]</scope>
    <source>
        <strain evidence="1 2">MLE</strain>
    </source>
</reference>
<evidence type="ECO:0000313" key="2">
    <source>
        <dbReference type="Proteomes" id="UP000037594"/>
    </source>
</evidence>
<dbReference type="Proteomes" id="UP000037594">
    <property type="component" value="Unassembled WGS sequence"/>
</dbReference>
<dbReference type="AlphaFoldDB" id="A0A0J8U953"/>
<proteinExistence type="predicted"/>
<name>A0A0J8U953_9MYCO</name>